<keyword evidence="1" id="KW-0812">Transmembrane</keyword>
<evidence type="ECO:0000256" key="1">
    <source>
        <dbReference type="SAM" id="Phobius"/>
    </source>
</evidence>
<name>A0A8S0SJB4_OLEEU</name>
<proteinExistence type="predicted"/>
<feature type="transmembrane region" description="Helical" evidence="1">
    <location>
        <begin position="6"/>
        <end position="26"/>
    </location>
</feature>
<dbReference type="AlphaFoldDB" id="A0A8S0SJB4"/>
<organism evidence="2 3">
    <name type="scientific">Olea europaea subsp. europaea</name>
    <dbReference type="NCBI Taxonomy" id="158383"/>
    <lineage>
        <taxon>Eukaryota</taxon>
        <taxon>Viridiplantae</taxon>
        <taxon>Streptophyta</taxon>
        <taxon>Embryophyta</taxon>
        <taxon>Tracheophyta</taxon>
        <taxon>Spermatophyta</taxon>
        <taxon>Magnoliopsida</taxon>
        <taxon>eudicotyledons</taxon>
        <taxon>Gunneridae</taxon>
        <taxon>Pentapetalae</taxon>
        <taxon>asterids</taxon>
        <taxon>lamiids</taxon>
        <taxon>Lamiales</taxon>
        <taxon>Oleaceae</taxon>
        <taxon>Oleeae</taxon>
        <taxon>Olea</taxon>
    </lineage>
</organism>
<evidence type="ECO:0000313" key="3">
    <source>
        <dbReference type="Proteomes" id="UP000594638"/>
    </source>
</evidence>
<dbReference type="Gramene" id="OE9A064243T1">
    <property type="protein sequence ID" value="OE9A064243C1"/>
    <property type="gene ID" value="OE9A064243"/>
</dbReference>
<keyword evidence="1" id="KW-0472">Membrane</keyword>
<keyword evidence="1" id="KW-1133">Transmembrane helix</keyword>
<reference evidence="2 3" key="1">
    <citation type="submission" date="2019-12" db="EMBL/GenBank/DDBJ databases">
        <authorList>
            <person name="Alioto T."/>
            <person name="Alioto T."/>
            <person name="Gomez Garrido J."/>
        </authorList>
    </citation>
    <scope>NUCLEOTIDE SEQUENCE [LARGE SCALE GENOMIC DNA]</scope>
</reference>
<dbReference type="Proteomes" id="UP000594638">
    <property type="component" value="Unassembled WGS sequence"/>
</dbReference>
<dbReference type="EMBL" id="CACTIH010005427">
    <property type="protein sequence ID" value="CAA2991751.1"/>
    <property type="molecule type" value="Genomic_DNA"/>
</dbReference>
<keyword evidence="3" id="KW-1185">Reference proteome</keyword>
<protein>
    <submittedName>
        <fullName evidence="2">Uncharacterized protein</fullName>
    </submittedName>
</protein>
<gene>
    <name evidence="2" type="ORF">OLEA9_A064243</name>
</gene>
<feature type="non-terminal residue" evidence="2">
    <location>
        <position position="1"/>
    </location>
</feature>
<accession>A0A8S0SJB4</accession>
<sequence>RWRCPKAVWVCNSGFALVGIEIYWLIGYGMMIRAAGEMQPDLGRRGCRHRCRPAIEMADESTKWKKTRDLCECGVTATYYGAMAVVRIASRRFARIVALTVVVSGDDW</sequence>
<comment type="caution">
    <text evidence="2">The sequence shown here is derived from an EMBL/GenBank/DDBJ whole genome shotgun (WGS) entry which is preliminary data.</text>
</comment>
<evidence type="ECO:0000313" key="2">
    <source>
        <dbReference type="EMBL" id="CAA2991751.1"/>
    </source>
</evidence>